<accession>A0ABR0G324</accession>
<gene>
    <name evidence="1" type="ORF">QC762_0106560</name>
</gene>
<dbReference type="EMBL" id="JAFFHA010000009">
    <property type="protein sequence ID" value="KAK4650100.1"/>
    <property type="molecule type" value="Genomic_DNA"/>
</dbReference>
<comment type="caution">
    <text evidence="1">The sequence shown here is derived from an EMBL/GenBank/DDBJ whole genome shotgun (WGS) entry which is preliminary data.</text>
</comment>
<dbReference type="RefSeq" id="XP_062739075.1">
    <property type="nucleotide sequence ID" value="XM_062884261.1"/>
</dbReference>
<evidence type="ECO:0000313" key="1">
    <source>
        <dbReference type="EMBL" id="KAK4650100.1"/>
    </source>
</evidence>
<name>A0ABR0G324_9PEZI</name>
<evidence type="ECO:0000313" key="2">
    <source>
        <dbReference type="Proteomes" id="UP001323405"/>
    </source>
</evidence>
<protein>
    <submittedName>
        <fullName evidence="1">Uncharacterized protein</fullName>
    </submittedName>
</protein>
<organism evidence="1 2">
    <name type="scientific">Podospora pseudocomata</name>
    <dbReference type="NCBI Taxonomy" id="2093779"/>
    <lineage>
        <taxon>Eukaryota</taxon>
        <taxon>Fungi</taxon>
        <taxon>Dikarya</taxon>
        <taxon>Ascomycota</taxon>
        <taxon>Pezizomycotina</taxon>
        <taxon>Sordariomycetes</taxon>
        <taxon>Sordariomycetidae</taxon>
        <taxon>Sordariales</taxon>
        <taxon>Podosporaceae</taxon>
        <taxon>Podospora</taxon>
    </lineage>
</organism>
<dbReference type="Proteomes" id="UP001323405">
    <property type="component" value="Unassembled WGS sequence"/>
</dbReference>
<reference evidence="1 2" key="1">
    <citation type="journal article" date="2023" name="bioRxiv">
        <title>High-quality genome assemblies of four members of thePodospora anserinaspecies complex.</title>
        <authorList>
            <person name="Ament-Velasquez S.L."/>
            <person name="Vogan A.A."/>
            <person name="Wallerman O."/>
            <person name="Hartmann F."/>
            <person name="Gautier V."/>
            <person name="Silar P."/>
            <person name="Giraud T."/>
            <person name="Johannesson H."/>
        </authorList>
    </citation>
    <scope>NUCLEOTIDE SEQUENCE [LARGE SCALE GENOMIC DNA]</scope>
    <source>
        <strain evidence="1 2">CBS 415.72m</strain>
    </source>
</reference>
<sequence>MLRLCMAIVGASPAEPDSRISIASGLSTVAHHRRTRIPGSILPAVGNVTNCRCCSVAGVSEGIRPVLPWHSPAPQSNCSECSWAQVQPLCQLSNTIDGHHLVDVLMTAGEG</sequence>
<proteinExistence type="predicted"/>
<keyword evidence="2" id="KW-1185">Reference proteome</keyword>
<dbReference type="GeneID" id="87904081"/>